<comment type="caution">
    <text evidence="1">The sequence shown here is derived from an EMBL/GenBank/DDBJ whole genome shotgun (WGS) entry which is preliminary data.</text>
</comment>
<evidence type="ECO:0000313" key="1">
    <source>
        <dbReference type="EMBL" id="HHE31498.1"/>
    </source>
</evidence>
<reference evidence="1" key="1">
    <citation type="journal article" date="2020" name="mSystems">
        <title>Genome- and Community-Level Interaction Insights into Carbon Utilization and Element Cycling Functions of Hydrothermarchaeota in Hydrothermal Sediment.</title>
        <authorList>
            <person name="Zhou Z."/>
            <person name="Liu Y."/>
            <person name="Xu W."/>
            <person name="Pan J."/>
            <person name="Luo Z.H."/>
            <person name="Li M."/>
        </authorList>
    </citation>
    <scope>NUCLEOTIDE SEQUENCE [LARGE SCALE GENOMIC DNA]</scope>
    <source>
        <strain evidence="1">HyVt-633</strain>
    </source>
</reference>
<proteinExistence type="predicted"/>
<organism evidence="1">
    <name type="scientific">Chlorobaculum parvum</name>
    <dbReference type="NCBI Taxonomy" id="274539"/>
    <lineage>
        <taxon>Bacteria</taxon>
        <taxon>Pseudomonadati</taxon>
        <taxon>Chlorobiota</taxon>
        <taxon>Chlorobiia</taxon>
        <taxon>Chlorobiales</taxon>
        <taxon>Chlorobiaceae</taxon>
        <taxon>Chlorobaculum</taxon>
    </lineage>
</organism>
<protein>
    <submittedName>
        <fullName evidence="1">Uncharacterized protein</fullName>
    </submittedName>
</protein>
<dbReference type="EMBL" id="DRSQ01000054">
    <property type="protein sequence ID" value="HHE31498.1"/>
    <property type="molecule type" value="Genomic_DNA"/>
</dbReference>
<dbReference type="AlphaFoldDB" id="A0A7C5H7V5"/>
<dbReference type="Proteomes" id="UP000886058">
    <property type="component" value="Unassembled WGS sequence"/>
</dbReference>
<sequence length="73" mass="7532">MSEEMKSSNQGQPVGDVVKGDFATILVGLGTMLDGALTPLSKVVASALDSMTVVAHQILDGISTTLGDNNKQQ</sequence>
<gene>
    <name evidence="1" type="ORF">ENL07_02380</name>
</gene>
<name>A0A7C5H7V5_9CHLB</name>
<accession>A0A7C5H7V5</accession>